<accession>A0A834ILV4</accession>
<dbReference type="AlphaFoldDB" id="A0A834ILV4"/>
<feature type="region of interest" description="Disordered" evidence="1">
    <location>
        <begin position="23"/>
        <end position="76"/>
    </location>
</feature>
<reference evidence="2" key="1">
    <citation type="submission" date="2020-08" db="EMBL/GenBank/DDBJ databases">
        <title>Genome sequencing and assembly of the red palm weevil Rhynchophorus ferrugineus.</title>
        <authorList>
            <person name="Dias G.B."/>
            <person name="Bergman C.M."/>
            <person name="Manee M."/>
        </authorList>
    </citation>
    <scope>NUCLEOTIDE SEQUENCE</scope>
    <source>
        <strain evidence="2">AA-2017</strain>
        <tissue evidence="2">Whole larva</tissue>
    </source>
</reference>
<protein>
    <submittedName>
        <fullName evidence="2">Uncharacterized protein</fullName>
    </submittedName>
</protein>
<comment type="caution">
    <text evidence="2">The sequence shown here is derived from an EMBL/GenBank/DDBJ whole genome shotgun (WGS) entry which is preliminary data.</text>
</comment>
<evidence type="ECO:0000256" key="1">
    <source>
        <dbReference type="SAM" id="MobiDB-lite"/>
    </source>
</evidence>
<proteinExistence type="predicted"/>
<keyword evidence="3" id="KW-1185">Reference proteome</keyword>
<name>A0A834ILV4_RHYFE</name>
<feature type="compositionally biased region" description="Polar residues" evidence="1">
    <location>
        <begin position="56"/>
        <end position="69"/>
    </location>
</feature>
<dbReference type="EMBL" id="JAACXV010000310">
    <property type="protein sequence ID" value="KAF7280253.1"/>
    <property type="molecule type" value="Genomic_DNA"/>
</dbReference>
<evidence type="ECO:0000313" key="2">
    <source>
        <dbReference type="EMBL" id="KAF7280253.1"/>
    </source>
</evidence>
<gene>
    <name evidence="2" type="ORF">GWI33_006249</name>
</gene>
<evidence type="ECO:0000313" key="3">
    <source>
        <dbReference type="Proteomes" id="UP000625711"/>
    </source>
</evidence>
<sequence length="139" mass="15395">MEKSDGSMAVTVPFRLWPVANHRPSTDNNGNSWKIGPFPDIDTPQRSVIRPPWPTTYPNGSIDSTLGSRQKNKRPSFVRTRSGLPMIAGSDDGDNVFFFFGKPPNGGSVCPWARWNVHQIGASGNWNAMRLDPRTGKLD</sequence>
<dbReference type="Proteomes" id="UP000625711">
    <property type="component" value="Unassembled WGS sequence"/>
</dbReference>
<organism evidence="2 3">
    <name type="scientific">Rhynchophorus ferrugineus</name>
    <name type="common">Red palm weevil</name>
    <name type="synonym">Curculio ferrugineus</name>
    <dbReference type="NCBI Taxonomy" id="354439"/>
    <lineage>
        <taxon>Eukaryota</taxon>
        <taxon>Metazoa</taxon>
        <taxon>Ecdysozoa</taxon>
        <taxon>Arthropoda</taxon>
        <taxon>Hexapoda</taxon>
        <taxon>Insecta</taxon>
        <taxon>Pterygota</taxon>
        <taxon>Neoptera</taxon>
        <taxon>Endopterygota</taxon>
        <taxon>Coleoptera</taxon>
        <taxon>Polyphaga</taxon>
        <taxon>Cucujiformia</taxon>
        <taxon>Curculionidae</taxon>
        <taxon>Dryophthorinae</taxon>
        <taxon>Rhynchophorus</taxon>
    </lineage>
</organism>